<dbReference type="InterPro" id="IPR021255">
    <property type="entry name" value="DUF2807"/>
</dbReference>
<keyword evidence="3" id="KW-1185">Reference proteome</keyword>
<dbReference type="STRING" id="490189.SAMN02927903_02880"/>
<feature type="domain" description="Putative auto-transporter adhesin head GIN" evidence="1">
    <location>
        <begin position="39"/>
        <end position="231"/>
    </location>
</feature>
<organism evidence="2 3">
    <name type="scientific">Flavobacterium caeni</name>
    <dbReference type="NCBI Taxonomy" id="490189"/>
    <lineage>
        <taxon>Bacteria</taxon>
        <taxon>Pseudomonadati</taxon>
        <taxon>Bacteroidota</taxon>
        <taxon>Flavobacteriia</taxon>
        <taxon>Flavobacteriales</taxon>
        <taxon>Flavobacteriaceae</taxon>
        <taxon>Flavobacterium</taxon>
    </lineage>
</organism>
<dbReference type="RefSeq" id="WP_091145663.1">
    <property type="nucleotide sequence ID" value="NZ_FMVF01000016.1"/>
</dbReference>
<dbReference type="PROSITE" id="PS51257">
    <property type="entry name" value="PROKAR_LIPOPROTEIN"/>
    <property type="match status" value="1"/>
</dbReference>
<dbReference type="EMBL" id="FMVF01000016">
    <property type="protein sequence ID" value="SCY91427.1"/>
    <property type="molecule type" value="Genomic_DNA"/>
</dbReference>
<accession>A0A1G5JSW3</accession>
<dbReference type="Proteomes" id="UP000199354">
    <property type="component" value="Unassembled WGS sequence"/>
</dbReference>
<proteinExistence type="predicted"/>
<dbReference type="OrthoDB" id="1466971at2"/>
<sequence>MKKIVALWLVLVLAGCEKPGDCIKSAGATTVKTYDGFSFHTVLVNRGIALVIAQGDVYKVEVQAGENLVNDITVKVENGVLTLEDQTTCNWVRDYGQTVVYITAPNLTDIYAKTELPIVSRGTLTFPDLHIVSMDSYDSYNGTGTGDFYLNIDNQNLMIENNTVSRFYLSGHTNNLQLSVYESGGIFYGQELMAEQVVLYHRGSNDLYVHPVQSISGNIFNIGNVFSVRRPPLIDVTEHYQGRLFVLE</sequence>
<evidence type="ECO:0000259" key="1">
    <source>
        <dbReference type="Pfam" id="PF10988"/>
    </source>
</evidence>
<dbReference type="AlphaFoldDB" id="A0A1G5JSW3"/>
<evidence type="ECO:0000313" key="2">
    <source>
        <dbReference type="EMBL" id="SCY91427.1"/>
    </source>
</evidence>
<gene>
    <name evidence="2" type="ORF">SAMN02927903_02880</name>
</gene>
<evidence type="ECO:0000313" key="3">
    <source>
        <dbReference type="Proteomes" id="UP000199354"/>
    </source>
</evidence>
<dbReference type="Gene3D" id="2.160.20.120">
    <property type="match status" value="1"/>
</dbReference>
<name>A0A1G5JSW3_9FLAO</name>
<reference evidence="2 3" key="1">
    <citation type="submission" date="2016-10" db="EMBL/GenBank/DDBJ databases">
        <authorList>
            <person name="de Groot N.N."/>
        </authorList>
    </citation>
    <scope>NUCLEOTIDE SEQUENCE [LARGE SCALE GENOMIC DNA]</scope>
    <source>
        <strain evidence="2 3">CGMCC 1.7031</strain>
    </source>
</reference>
<protein>
    <submittedName>
        <fullName evidence="2">Putative auto-transporter adhesin, head GIN domain</fullName>
    </submittedName>
</protein>
<dbReference type="Pfam" id="PF10988">
    <property type="entry name" value="DUF2807"/>
    <property type="match status" value="1"/>
</dbReference>